<keyword evidence="2" id="KW-1185">Reference proteome</keyword>
<sequence length="83" mass="9036">MAPQTKPSRPHAISLSSLKGLSGDYCCVCSESLGTKQKGVILCHCCSQGAHLHCCLPLNSEPGLYRICNICSKLRNSFNYPEH</sequence>
<dbReference type="InterPro" id="IPR011011">
    <property type="entry name" value="Znf_FYVE_PHD"/>
</dbReference>
<dbReference type="AlphaFoldDB" id="A0AAD9PJJ2"/>
<dbReference type="RefSeq" id="XP_067802490.1">
    <property type="nucleotide sequence ID" value="XM_067948339.1"/>
</dbReference>
<dbReference type="SUPFAM" id="SSF57903">
    <property type="entry name" value="FYVE/PHD zinc finger"/>
    <property type="match status" value="1"/>
</dbReference>
<dbReference type="GeneID" id="94337624"/>
<reference evidence="1" key="1">
    <citation type="journal article" date="2023" name="Nat. Microbiol.">
        <title>Babesia duncani multi-omics identifies virulence factors and drug targets.</title>
        <authorList>
            <person name="Singh P."/>
            <person name="Lonardi S."/>
            <person name="Liang Q."/>
            <person name="Vydyam P."/>
            <person name="Khabirova E."/>
            <person name="Fang T."/>
            <person name="Gihaz S."/>
            <person name="Thekkiniath J."/>
            <person name="Munshi M."/>
            <person name="Abel S."/>
            <person name="Ciampossin L."/>
            <person name="Batugedara G."/>
            <person name="Gupta M."/>
            <person name="Lu X.M."/>
            <person name="Lenz T."/>
            <person name="Chakravarty S."/>
            <person name="Cornillot E."/>
            <person name="Hu Y."/>
            <person name="Ma W."/>
            <person name="Gonzalez L.M."/>
            <person name="Sanchez S."/>
            <person name="Estrada K."/>
            <person name="Sanchez-Flores A."/>
            <person name="Montero E."/>
            <person name="Harb O.S."/>
            <person name="Le Roch K.G."/>
            <person name="Mamoun C.B."/>
        </authorList>
    </citation>
    <scope>NUCLEOTIDE SEQUENCE</scope>
    <source>
        <strain evidence="1">WA1</strain>
    </source>
</reference>
<dbReference type="Proteomes" id="UP001214638">
    <property type="component" value="Unassembled WGS sequence"/>
</dbReference>
<name>A0AAD9PJJ2_9APIC</name>
<protein>
    <submittedName>
        <fullName evidence="1">Zinc finger protein</fullName>
    </submittedName>
</protein>
<dbReference type="EMBL" id="JALLKP010000004">
    <property type="protein sequence ID" value="KAK2195647.1"/>
    <property type="molecule type" value="Genomic_DNA"/>
</dbReference>
<organism evidence="1 2">
    <name type="scientific">Babesia duncani</name>
    <dbReference type="NCBI Taxonomy" id="323732"/>
    <lineage>
        <taxon>Eukaryota</taxon>
        <taxon>Sar</taxon>
        <taxon>Alveolata</taxon>
        <taxon>Apicomplexa</taxon>
        <taxon>Aconoidasida</taxon>
        <taxon>Piroplasmida</taxon>
        <taxon>Babesiidae</taxon>
        <taxon>Babesia</taxon>
    </lineage>
</organism>
<accession>A0AAD9PJJ2</accession>
<comment type="caution">
    <text evidence="1">The sequence shown here is derived from an EMBL/GenBank/DDBJ whole genome shotgun (WGS) entry which is preliminary data.</text>
</comment>
<proteinExistence type="predicted"/>
<gene>
    <name evidence="1" type="ORF">BdWA1_003327</name>
</gene>
<evidence type="ECO:0000313" key="2">
    <source>
        <dbReference type="Proteomes" id="UP001214638"/>
    </source>
</evidence>
<evidence type="ECO:0000313" key="1">
    <source>
        <dbReference type="EMBL" id="KAK2195647.1"/>
    </source>
</evidence>
<dbReference type="KEGG" id="bdw:94337624"/>